<dbReference type="Pfam" id="PF00254">
    <property type="entry name" value="FKBP_C"/>
    <property type="match status" value="1"/>
</dbReference>
<dbReference type="Proteomes" id="UP000319322">
    <property type="component" value="Unassembled WGS sequence"/>
</dbReference>
<dbReference type="PIRSF" id="PIRSF003095">
    <property type="entry name" value="Trigger_factor"/>
    <property type="match status" value="1"/>
</dbReference>
<dbReference type="GO" id="GO:0003755">
    <property type="term" value="F:peptidyl-prolyl cis-trans isomerase activity"/>
    <property type="evidence" value="ECO:0007669"/>
    <property type="project" value="UniProtKB-UniRule"/>
</dbReference>
<dbReference type="SUPFAM" id="SSF102735">
    <property type="entry name" value="Trigger factor ribosome-binding domain"/>
    <property type="match status" value="1"/>
</dbReference>
<dbReference type="GO" id="GO:0015031">
    <property type="term" value="P:protein transport"/>
    <property type="evidence" value="ECO:0007669"/>
    <property type="project" value="UniProtKB-UniRule"/>
</dbReference>
<dbReference type="GO" id="GO:0051301">
    <property type="term" value="P:cell division"/>
    <property type="evidence" value="ECO:0007669"/>
    <property type="project" value="UniProtKB-KW"/>
</dbReference>
<evidence type="ECO:0000256" key="13">
    <source>
        <dbReference type="PROSITE-ProRule" id="PRU00277"/>
    </source>
</evidence>
<comment type="similarity">
    <text evidence="2 12 14">Belongs to the FKBP-type PPIase family. Tig subfamily.</text>
</comment>
<evidence type="ECO:0000256" key="7">
    <source>
        <dbReference type="ARBA" id="ARBA00023110"/>
    </source>
</evidence>
<accession>A0A553V1L7</accession>
<dbReference type="GO" id="GO:0006457">
    <property type="term" value="P:protein folding"/>
    <property type="evidence" value="ECO:0007669"/>
    <property type="project" value="UniProtKB-UniRule"/>
</dbReference>
<protein>
    <recommendedName>
        <fullName evidence="4 12">Trigger factor</fullName>
        <shortName evidence="12">TF</shortName>
        <ecNumber evidence="3 12">5.2.1.8</ecNumber>
    </recommendedName>
    <alternativeName>
        <fullName evidence="11 12">PPIase</fullName>
    </alternativeName>
</protein>
<name>A0A553V1L7_9HELI</name>
<dbReference type="InterPro" id="IPR046357">
    <property type="entry name" value="PPIase_dom_sf"/>
</dbReference>
<evidence type="ECO:0000256" key="12">
    <source>
        <dbReference type="HAMAP-Rule" id="MF_00303"/>
    </source>
</evidence>
<dbReference type="InterPro" id="IPR008880">
    <property type="entry name" value="Trigger_fac_C"/>
</dbReference>
<keyword evidence="8 12" id="KW-0143">Chaperone</keyword>
<sequence length="435" mass="49864">MDVEAKRLDSANASVCAKPSMQDFEEKSQKIARKIAKSAKLDGFRKGKVPLDIIKQRYQSHIEQESQKELLDEILKEGRAQLKIELRDLIGNPAVVKFDKQAVHFDIEIDIGLRPQIDLSAIKDCVPTFSLKEIEESEIEERLQTLAKERATFSDAPTDKKVEKGDGVVLDFEGMLEGKPFEGNKAQNFALIVGENRLIPGFEKQLVGMKVGEEKYFPVLFPKDYANANLAGKEVSFYAKLHKIQIRHIPKIDDDFIKSVLNQEKEPTLELLKQKIKEQLFTEAKTRLYNQELKEKLIDNLDKSLSFDLPKTIVEQEMDLALRQALQSMDQTAIKELQDNPSKVQEKREGFRESAQRSVKVTFIIDALAKQENVQVQDNEVFQTLYYEALMTNQNPQQLIEHYQRNNMLPAVKMAMVEDRVLTFLLDQQLPKAQA</sequence>
<reference evidence="16 17" key="2">
    <citation type="submission" date="2019-07" db="EMBL/GenBank/DDBJ databases">
        <title>Helicobacter labacensis sp. nov., Helicobacter mehlei sp. nov. and Helicobacter vulpis sp. nov., isolated from gastric mucosa of red fox (Vulpis vulpis).</title>
        <authorList>
            <person name="Kusar D."/>
            <person name="Gruntar I."/>
            <person name="Pate M."/>
            <person name="Zajc U."/>
            <person name="Ocepek M."/>
        </authorList>
    </citation>
    <scope>NUCLEOTIDE SEQUENCE [LARGE SCALE GENOMIC DNA]</scope>
    <source>
        <strain evidence="16 17">L8b</strain>
    </source>
</reference>
<dbReference type="SUPFAM" id="SSF54534">
    <property type="entry name" value="FKBP-like"/>
    <property type="match status" value="1"/>
</dbReference>
<feature type="domain" description="PPIase FKBP-type" evidence="15">
    <location>
        <begin position="165"/>
        <end position="247"/>
    </location>
</feature>
<dbReference type="PROSITE" id="PS50059">
    <property type="entry name" value="FKBP_PPIASE"/>
    <property type="match status" value="1"/>
</dbReference>
<reference evidence="16 17" key="3">
    <citation type="submission" date="2019-07" db="EMBL/GenBank/DDBJ databases">
        <authorList>
            <person name="Papic B."/>
        </authorList>
    </citation>
    <scope>NUCLEOTIDE SEQUENCE [LARGE SCALE GENOMIC DNA]</scope>
    <source>
        <strain evidence="16 17">L8b</strain>
    </source>
</reference>
<dbReference type="Pfam" id="PF05698">
    <property type="entry name" value="Trigger_C"/>
    <property type="match status" value="1"/>
</dbReference>
<comment type="caution">
    <text evidence="16">The sequence shown here is derived from an EMBL/GenBank/DDBJ whole genome shotgun (WGS) entry which is preliminary data.</text>
</comment>
<evidence type="ECO:0000256" key="3">
    <source>
        <dbReference type="ARBA" id="ARBA00013194"/>
    </source>
</evidence>
<gene>
    <name evidence="12" type="primary">tig</name>
    <name evidence="16" type="ORF">FNE76_02315</name>
</gene>
<comment type="function">
    <text evidence="12">Involved in protein export. Acts as a chaperone by maintaining the newly synthesized protein in an open conformation. Functions as a peptidyl-prolyl cis-trans isomerase.</text>
</comment>
<keyword evidence="10 12" id="KW-0131">Cell cycle</keyword>
<evidence type="ECO:0000256" key="4">
    <source>
        <dbReference type="ARBA" id="ARBA00016902"/>
    </source>
</evidence>
<dbReference type="InterPro" id="IPR037041">
    <property type="entry name" value="Trigger_fac_C_sf"/>
</dbReference>
<dbReference type="Gene3D" id="3.30.70.1050">
    <property type="entry name" value="Trigger factor ribosome-binding domain"/>
    <property type="match status" value="1"/>
</dbReference>
<evidence type="ECO:0000256" key="5">
    <source>
        <dbReference type="ARBA" id="ARBA00022490"/>
    </source>
</evidence>
<reference evidence="17" key="1">
    <citation type="submission" date="2019-07" db="EMBL/GenBank/DDBJ databases">
        <title>Helicobacter labacensis sp. nov., Helicobacter mehlei sp. nov. and Helicobacter vulpis sp. nov., isolated from gastric mucosa of red fox (Vulpis vulpis).</title>
        <authorList>
            <person name="Papic B."/>
        </authorList>
    </citation>
    <scope>NUCLEOTIDE SEQUENCE [LARGE SCALE GENOMIC DNA]</scope>
    <source>
        <strain evidence="17">L8b</strain>
    </source>
</reference>
<evidence type="ECO:0000256" key="2">
    <source>
        <dbReference type="ARBA" id="ARBA00005464"/>
    </source>
</evidence>
<keyword evidence="5 12" id="KW-0963">Cytoplasm</keyword>
<dbReference type="OrthoDB" id="9767721at2"/>
<proteinExistence type="inferred from homology"/>
<keyword evidence="9 12" id="KW-0413">Isomerase</keyword>
<evidence type="ECO:0000313" key="16">
    <source>
        <dbReference type="EMBL" id="TSA86330.1"/>
    </source>
</evidence>
<dbReference type="InterPro" id="IPR008881">
    <property type="entry name" value="Trigger_fac_ribosome-bd_bac"/>
</dbReference>
<comment type="catalytic activity">
    <reaction evidence="1 12 13">
        <text>[protein]-peptidylproline (omega=180) = [protein]-peptidylproline (omega=0)</text>
        <dbReference type="Rhea" id="RHEA:16237"/>
        <dbReference type="Rhea" id="RHEA-COMP:10747"/>
        <dbReference type="Rhea" id="RHEA-COMP:10748"/>
        <dbReference type="ChEBI" id="CHEBI:83833"/>
        <dbReference type="ChEBI" id="CHEBI:83834"/>
        <dbReference type="EC" id="5.2.1.8"/>
    </reaction>
</comment>
<evidence type="ECO:0000256" key="10">
    <source>
        <dbReference type="ARBA" id="ARBA00023306"/>
    </source>
</evidence>
<dbReference type="InterPro" id="IPR005215">
    <property type="entry name" value="Trig_fac"/>
</dbReference>
<dbReference type="NCBIfam" id="TIGR00115">
    <property type="entry name" value="tig"/>
    <property type="match status" value="1"/>
</dbReference>
<evidence type="ECO:0000256" key="6">
    <source>
        <dbReference type="ARBA" id="ARBA00022618"/>
    </source>
</evidence>
<keyword evidence="6 12" id="KW-0132">Cell division</keyword>
<keyword evidence="17" id="KW-1185">Reference proteome</keyword>
<dbReference type="RefSeq" id="WP_120947431.1">
    <property type="nucleotide sequence ID" value="NZ_QXQP01000002.1"/>
</dbReference>
<dbReference type="InterPro" id="IPR036611">
    <property type="entry name" value="Trigger_fac_ribosome-bd_sf"/>
</dbReference>
<dbReference type="InterPro" id="IPR001179">
    <property type="entry name" value="PPIase_FKBP_dom"/>
</dbReference>
<evidence type="ECO:0000256" key="8">
    <source>
        <dbReference type="ARBA" id="ARBA00023186"/>
    </source>
</evidence>
<dbReference type="EC" id="5.2.1.8" evidence="3 12"/>
<dbReference type="EMBL" id="VKGC01000003">
    <property type="protein sequence ID" value="TSA86330.1"/>
    <property type="molecule type" value="Genomic_DNA"/>
</dbReference>
<comment type="domain">
    <text evidence="12">Consists of 3 domains; the N-terminus binds the ribosome, the middle domain has PPIase activity, while the C-terminus has intrinsic chaperone activity on its own.</text>
</comment>
<dbReference type="FunFam" id="3.10.50.40:FF:000001">
    <property type="entry name" value="Trigger factor"/>
    <property type="match status" value="1"/>
</dbReference>
<comment type="subcellular location">
    <subcellularLocation>
        <location evidence="12">Cytoplasm</location>
    </subcellularLocation>
    <text evidence="12">About half TF is bound to the ribosome near the polypeptide exit tunnel while the other half is free in the cytoplasm.</text>
</comment>
<dbReference type="GO" id="GO:0005737">
    <property type="term" value="C:cytoplasm"/>
    <property type="evidence" value="ECO:0007669"/>
    <property type="project" value="UniProtKB-SubCell"/>
</dbReference>
<evidence type="ECO:0000256" key="14">
    <source>
        <dbReference type="RuleBase" id="RU003914"/>
    </source>
</evidence>
<dbReference type="Gene3D" id="1.10.3120.10">
    <property type="entry name" value="Trigger factor, C-terminal domain"/>
    <property type="match status" value="1"/>
</dbReference>
<evidence type="ECO:0000256" key="11">
    <source>
        <dbReference type="ARBA" id="ARBA00029986"/>
    </source>
</evidence>
<dbReference type="Gene3D" id="3.10.50.40">
    <property type="match status" value="1"/>
</dbReference>
<evidence type="ECO:0000313" key="17">
    <source>
        <dbReference type="Proteomes" id="UP000319322"/>
    </source>
</evidence>
<evidence type="ECO:0000256" key="1">
    <source>
        <dbReference type="ARBA" id="ARBA00000971"/>
    </source>
</evidence>
<dbReference type="Pfam" id="PF05697">
    <property type="entry name" value="Trigger_N"/>
    <property type="match status" value="1"/>
</dbReference>
<dbReference type="HAMAP" id="MF_00303">
    <property type="entry name" value="Trigger_factor_Tig"/>
    <property type="match status" value="1"/>
</dbReference>
<dbReference type="InterPro" id="IPR027304">
    <property type="entry name" value="Trigger_fact/SurA_dom_sf"/>
</dbReference>
<organism evidence="16 17">
    <name type="scientific">Helicobacter mehlei</name>
    <dbReference type="NCBI Taxonomy" id="2316080"/>
    <lineage>
        <taxon>Bacteria</taxon>
        <taxon>Pseudomonadati</taxon>
        <taxon>Campylobacterota</taxon>
        <taxon>Epsilonproteobacteria</taxon>
        <taxon>Campylobacterales</taxon>
        <taxon>Helicobacteraceae</taxon>
        <taxon>Helicobacter</taxon>
    </lineage>
</organism>
<evidence type="ECO:0000259" key="15">
    <source>
        <dbReference type="PROSITE" id="PS50059"/>
    </source>
</evidence>
<dbReference type="SUPFAM" id="SSF109998">
    <property type="entry name" value="Triger factor/SurA peptide-binding domain-like"/>
    <property type="match status" value="1"/>
</dbReference>
<evidence type="ECO:0000256" key="9">
    <source>
        <dbReference type="ARBA" id="ARBA00023235"/>
    </source>
</evidence>
<dbReference type="AlphaFoldDB" id="A0A553V1L7"/>
<keyword evidence="7 12" id="KW-0697">Rotamase</keyword>